<evidence type="ECO:0000313" key="9">
    <source>
        <dbReference type="Proteomes" id="UP000789706"/>
    </source>
</evidence>
<feature type="transmembrane region" description="Helical" evidence="7">
    <location>
        <begin position="90"/>
        <end position="107"/>
    </location>
</feature>
<evidence type="ECO:0000256" key="2">
    <source>
        <dbReference type="ARBA" id="ARBA00007018"/>
    </source>
</evidence>
<keyword evidence="5 7" id="KW-0472">Membrane</keyword>
<dbReference type="Proteomes" id="UP000789706">
    <property type="component" value="Unassembled WGS sequence"/>
</dbReference>
<feature type="transmembrane region" description="Helical" evidence="7">
    <location>
        <begin position="163"/>
        <end position="189"/>
    </location>
</feature>
<dbReference type="OrthoDB" id="529367at2759"/>
<comment type="subcellular location">
    <subcellularLocation>
        <location evidence="1">Membrane</location>
        <topology evidence="1">Multi-pass membrane protein</topology>
    </subcellularLocation>
</comment>
<evidence type="ECO:0000256" key="6">
    <source>
        <dbReference type="PIRSR" id="PIRSR604254-1"/>
    </source>
</evidence>
<protein>
    <submittedName>
        <fullName evidence="8">10083_t:CDS:1</fullName>
    </submittedName>
</protein>
<dbReference type="AlphaFoldDB" id="A0A9N9AVR1"/>
<dbReference type="GO" id="GO:0016020">
    <property type="term" value="C:membrane"/>
    <property type="evidence" value="ECO:0007669"/>
    <property type="project" value="UniProtKB-SubCell"/>
</dbReference>
<evidence type="ECO:0000256" key="3">
    <source>
        <dbReference type="ARBA" id="ARBA00022692"/>
    </source>
</evidence>
<dbReference type="GO" id="GO:0006882">
    <property type="term" value="P:intracellular zinc ion homeostasis"/>
    <property type="evidence" value="ECO:0007669"/>
    <property type="project" value="TreeGrafter"/>
</dbReference>
<feature type="transmembrane region" description="Helical" evidence="7">
    <location>
        <begin position="119"/>
        <end position="142"/>
    </location>
</feature>
<keyword evidence="6" id="KW-0479">Metal-binding</keyword>
<proteinExistence type="inferred from homology"/>
<organism evidence="8 9">
    <name type="scientific">Diversispora eburnea</name>
    <dbReference type="NCBI Taxonomy" id="1213867"/>
    <lineage>
        <taxon>Eukaryota</taxon>
        <taxon>Fungi</taxon>
        <taxon>Fungi incertae sedis</taxon>
        <taxon>Mucoromycota</taxon>
        <taxon>Glomeromycotina</taxon>
        <taxon>Glomeromycetes</taxon>
        <taxon>Diversisporales</taxon>
        <taxon>Diversisporaceae</taxon>
        <taxon>Diversispora</taxon>
    </lineage>
</organism>
<keyword evidence="4 7" id="KW-1133">Transmembrane helix</keyword>
<evidence type="ECO:0000313" key="8">
    <source>
        <dbReference type="EMBL" id="CAG8543945.1"/>
    </source>
</evidence>
<feature type="binding site" evidence="6">
    <location>
        <position position="139"/>
    </location>
    <ligand>
        <name>Zn(2+)</name>
        <dbReference type="ChEBI" id="CHEBI:29105"/>
    </ligand>
</feature>
<dbReference type="Pfam" id="PF03006">
    <property type="entry name" value="HlyIII"/>
    <property type="match status" value="2"/>
</dbReference>
<dbReference type="GO" id="GO:0038023">
    <property type="term" value="F:signaling receptor activity"/>
    <property type="evidence" value="ECO:0007669"/>
    <property type="project" value="TreeGrafter"/>
</dbReference>
<feature type="transmembrane region" description="Helical" evidence="7">
    <location>
        <begin position="201"/>
        <end position="218"/>
    </location>
</feature>
<gene>
    <name evidence="8" type="ORF">DEBURN_LOCUS6758</name>
</gene>
<keyword evidence="6" id="KW-0862">Zinc</keyword>
<dbReference type="PANTHER" id="PTHR20855">
    <property type="entry name" value="ADIPOR/PROGESTIN RECEPTOR-RELATED"/>
    <property type="match status" value="1"/>
</dbReference>
<evidence type="ECO:0000256" key="5">
    <source>
        <dbReference type="ARBA" id="ARBA00023136"/>
    </source>
</evidence>
<evidence type="ECO:0000256" key="4">
    <source>
        <dbReference type="ARBA" id="ARBA00022989"/>
    </source>
</evidence>
<dbReference type="PANTHER" id="PTHR20855:SF52">
    <property type="entry name" value="ADIPONECTIN RECEPTOR PROTEIN"/>
    <property type="match status" value="1"/>
</dbReference>
<dbReference type="EMBL" id="CAJVPK010000732">
    <property type="protein sequence ID" value="CAG8543945.1"/>
    <property type="molecule type" value="Genomic_DNA"/>
</dbReference>
<evidence type="ECO:0000256" key="1">
    <source>
        <dbReference type="ARBA" id="ARBA00004141"/>
    </source>
</evidence>
<dbReference type="GO" id="GO:0046872">
    <property type="term" value="F:metal ion binding"/>
    <property type="evidence" value="ECO:0007669"/>
    <property type="project" value="UniProtKB-KW"/>
</dbReference>
<feature type="binding site" evidence="6">
    <location>
        <position position="229"/>
    </location>
    <ligand>
        <name>Zn(2+)</name>
        <dbReference type="ChEBI" id="CHEBI:29105"/>
    </ligand>
</feature>
<keyword evidence="9" id="KW-1185">Reference proteome</keyword>
<feature type="binding site" evidence="6">
    <location>
        <position position="225"/>
    </location>
    <ligand>
        <name>Zn(2+)</name>
        <dbReference type="ChEBI" id="CHEBI:29105"/>
    </ligand>
</feature>
<name>A0A9N9AVR1_9GLOM</name>
<comment type="caution">
    <text evidence="8">The sequence shown here is derived from an EMBL/GenBank/DDBJ whole genome shotgun (WGS) entry which is preliminary data.</text>
</comment>
<keyword evidence="3 7" id="KW-0812">Transmembrane</keyword>
<feature type="transmembrane region" description="Helical" evidence="7">
    <location>
        <begin position="230"/>
        <end position="250"/>
    </location>
</feature>
<evidence type="ECO:0000256" key="7">
    <source>
        <dbReference type="SAM" id="Phobius"/>
    </source>
</evidence>
<dbReference type="InterPro" id="IPR004254">
    <property type="entry name" value="AdipoR/HlyIII-related"/>
</dbReference>
<accession>A0A9N9AVR1</accession>
<comment type="similarity">
    <text evidence="2">Belongs to the ADIPOR family.</text>
</comment>
<sequence length="267" mass="29956">MSISTNYSLDSTILGETTSINPHGVDGEVRKLDIIDQVLPSATKISLTCNFGDLPAWLQDNVDILKGYRRPTFSYVKCAQSLFYIHNESIGTVAFLFLAFATHFYVFSKHSTLGWLDFMVFYVFLLGAMICLGFSSTFHTLCCHSEKISVAVSSKFRSPRLRWFRTGLFLAMGLSAIVPLIHAIIIYGIHLCIDAISLKHLLLMGAIYVIGALIYGVFDIYGSSHQIFHFFVVTAALVHYYGVIHAMGYWHSQNHDCSTPPMKVTFQ</sequence>
<reference evidence="8" key="1">
    <citation type="submission" date="2021-06" db="EMBL/GenBank/DDBJ databases">
        <authorList>
            <person name="Kallberg Y."/>
            <person name="Tangrot J."/>
            <person name="Rosling A."/>
        </authorList>
    </citation>
    <scope>NUCLEOTIDE SEQUENCE</scope>
    <source>
        <strain evidence="8">AZ414A</strain>
    </source>
</reference>